<sequence length="241" mass="26703">MNGEAFWDGIGQLNLPVRSSRANLEDAFAVGKNLLGRTMQGSTIQLFKCTGRPRLATGTAPWARPSLVRNVLFLPHHGLLVAPTDRSIYMVELDLGRRAWTYARNCRVHCGFFAYPGTSAGCKTRTPPIDCGKPFRQRTPDLEKQMDGISGGAALVTDQSSAWRRPSLDSYKSSKNKLVLSRQASFDSSIFKHVAGHYEMAHKATTEDLSWGKSERSQQEDLVETEWIAGNFDAIKGLRNG</sequence>
<reference evidence="1 2" key="1">
    <citation type="submission" date="2017-12" db="EMBL/GenBank/DDBJ databases">
        <title>Gene loss provides genomic basis for host adaptation in cereal stripe rust fungi.</title>
        <authorList>
            <person name="Xia C."/>
        </authorList>
    </citation>
    <scope>NUCLEOTIDE SEQUENCE [LARGE SCALE GENOMIC DNA]</scope>
    <source>
        <strain evidence="1 2">93TX-2</strain>
    </source>
</reference>
<evidence type="ECO:0000313" key="1">
    <source>
        <dbReference type="EMBL" id="POV94794.1"/>
    </source>
</evidence>
<dbReference type="VEuPathDB" id="FungiDB:PSTT_11113"/>
<proteinExistence type="predicted"/>
<protein>
    <submittedName>
        <fullName evidence="1">Uncharacterized protein</fullName>
    </submittedName>
</protein>
<reference evidence="2" key="2">
    <citation type="journal article" date="2018" name="BMC Genomics">
        <title>Genomic insights into host adaptation between the wheat stripe rust pathogen (Puccinia striiformis f. sp. tritici) and the barley stripe rust pathogen (Puccinia striiformis f. sp. hordei).</title>
        <authorList>
            <person name="Xia C."/>
            <person name="Wang M."/>
            <person name="Yin C."/>
            <person name="Cornejo O.E."/>
            <person name="Hulbert S.H."/>
            <person name="Chen X."/>
        </authorList>
    </citation>
    <scope>NUCLEOTIDE SEQUENCE [LARGE SCALE GENOMIC DNA]</scope>
    <source>
        <strain evidence="2">93TX-2</strain>
    </source>
</reference>
<accession>A0A2S4UCA9</accession>
<dbReference type="AlphaFoldDB" id="A0A2S4UCA9"/>
<gene>
    <name evidence="1" type="ORF">PSHT_16029</name>
</gene>
<dbReference type="EMBL" id="PKSM01000460">
    <property type="protein sequence ID" value="POV94794.1"/>
    <property type="molecule type" value="Genomic_DNA"/>
</dbReference>
<organism evidence="1 2">
    <name type="scientific">Puccinia striiformis</name>
    <dbReference type="NCBI Taxonomy" id="27350"/>
    <lineage>
        <taxon>Eukaryota</taxon>
        <taxon>Fungi</taxon>
        <taxon>Dikarya</taxon>
        <taxon>Basidiomycota</taxon>
        <taxon>Pucciniomycotina</taxon>
        <taxon>Pucciniomycetes</taxon>
        <taxon>Pucciniales</taxon>
        <taxon>Pucciniaceae</taxon>
        <taxon>Puccinia</taxon>
    </lineage>
</organism>
<keyword evidence="2" id="KW-1185">Reference proteome</keyword>
<evidence type="ECO:0000313" key="2">
    <source>
        <dbReference type="Proteomes" id="UP000238274"/>
    </source>
</evidence>
<name>A0A2S4UCA9_9BASI</name>
<comment type="caution">
    <text evidence="1">The sequence shown here is derived from an EMBL/GenBank/DDBJ whole genome shotgun (WGS) entry which is preliminary data.</text>
</comment>
<dbReference type="VEuPathDB" id="FungiDB:PSHT_16029"/>
<reference evidence="2" key="3">
    <citation type="journal article" date="2018" name="Mol. Plant Microbe Interact.">
        <title>Genome sequence resources for the wheat stripe rust pathogen (Puccinia striiformis f. sp. tritici) and the barley stripe rust pathogen (Puccinia striiformis f. sp. hordei).</title>
        <authorList>
            <person name="Xia C."/>
            <person name="Wang M."/>
            <person name="Yin C."/>
            <person name="Cornejo O.E."/>
            <person name="Hulbert S.H."/>
            <person name="Chen X."/>
        </authorList>
    </citation>
    <scope>NUCLEOTIDE SEQUENCE [LARGE SCALE GENOMIC DNA]</scope>
    <source>
        <strain evidence="2">93TX-2</strain>
    </source>
</reference>
<dbReference type="Proteomes" id="UP000238274">
    <property type="component" value="Unassembled WGS sequence"/>
</dbReference>